<accession>A0ABS5YH66</accession>
<feature type="compositionally biased region" description="Basic and acidic residues" evidence="1">
    <location>
        <begin position="1"/>
        <end position="12"/>
    </location>
</feature>
<dbReference type="Proteomes" id="UP001519654">
    <property type="component" value="Unassembled WGS sequence"/>
</dbReference>
<reference evidence="3 4" key="1">
    <citation type="submission" date="2021-06" db="EMBL/GenBank/DDBJ databases">
        <title>Actinoplanes lichenicola sp. nov., and Actinoplanes ovalisporus sp. nov., isolated from lichen in Thailand.</title>
        <authorList>
            <person name="Saeng-In P."/>
            <person name="Kanchanasin P."/>
            <person name="Yuki M."/>
            <person name="Kudo T."/>
            <person name="Ohkuma M."/>
            <person name="Phongsopitanun W."/>
            <person name="Tanasupawat S."/>
        </authorList>
    </citation>
    <scope>NUCLEOTIDE SEQUENCE [LARGE SCALE GENOMIC DNA]</scope>
    <source>
        <strain evidence="3 4">NBRC 110975</strain>
    </source>
</reference>
<sequence length="305" mass="32521">MSDTPRDADHDSSTTSAGPPTGSPRPRDTGWAASSASNDSEPNDTGWAASSASNDSEPSDTGWAASSASNDSEPNDTGWAASSASNEAEPNDSPPASATTRPSDPQAGDSPQPRDVPDQEQAPAKRRLLSVGDSPKTPEDQQRRRRRWWVAGISIGAAVVVIALCVGGLSIISAVSGIRDRADDAREARALRDQNCLDLERRLNQLVPPGATTTPKARATAIRDENAAVRVYLNDVRDERIQDAWRRIIDARTVYGDLLERLGAPSTAFYLYPKDDTGRPLAEVLADWSPAACAGPIRRMAAPDL</sequence>
<keyword evidence="2" id="KW-1133">Transmembrane helix</keyword>
<evidence type="ECO:0000256" key="1">
    <source>
        <dbReference type="SAM" id="MobiDB-lite"/>
    </source>
</evidence>
<evidence type="ECO:0000313" key="4">
    <source>
        <dbReference type="Proteomes" id="UP001519654"/>
    </source>
</evidence>
<name>A0ABS5YH66_9ACTN</name>
<evidence type="ECO:0000256" key="2">
    <source>
        <dbReference type="SAM" id="Phobius"/>
    </source>
</evidence>
<keyword evidence="2" id="KW-0472">Membrane</keyword>
<gene>
    <name evidence="3" type="ORF">KOI35_04780</name>
</gene>
<feature type="compositionally biased region" description="Polar residues" evidence="1">
    <location>
        <begin position="94"/>
        <end position="103"/>
    </location>
</feature>
<keyword evidence="2" id="KW-0812">Transmembrane</keyword>
<feature type="region of interest" description="Disordered" evidence="1">
    <location>
        <begin position="1"/>
        <end position="144"/>
    </location>
</feature>
<feature type="transmembrane region" description="Helical" evidence="2">
    <location>
        <begin position="148"/>
        <end position="172"/>
    </location>
</feature>
<organism evidence="3 4">
    <name type="scientific">Paractinoplanes bogorensis</name>
    <dbReference type="NCBI Taxonomy" id="1610840"/>
    <lineage>
        <taxon>Bacteria</taxon>
        <taxon>Bacillati</taxon>
        <taxon>Actinomycetota</taxon>
        <taxon>Actinomycetes</taxon>
        <taxon>Micromonosporales</taxon>
        <taxon>Micromonosporaceae</taxon>
        <taxon>Paractinoplanes</taxon>
    </lineage>
</organism>
<keyword evidence="4" id="KW-1185">Reference proteome</keyword>
<protein>
    <submittedName>
        <fullName evidence="3">Uncharacterized protein</fullName>
    </submittedName>
</protein>
<dbReference type="RefSeq" id="WP_215784818.1">
    <property type="nucleotide sequence ID" value="NZ_JAHKKG010000002.1"/>
</dbReference>
<comment type="caution">
    <text evidence="3">The sequence shown here is derived from an EMBL/GenBank/DDBJ whole genome shotgun (WGS) entry which is preliminary data.</text>
</comment>
<evidence type="ECO:0000313" key="3">
    <source>
        <dbReference type="EMBL" id="MBU2662817.1"/>
    </source>
</evidence>
<dbReference type="EMBL" id="JAHKKG010000002">
    <property type="protein sequence ID" value="MBU2662817.1"/>
    <property type="molecule type" value="Genomic_DNA"/>
</dbReference>
<proteinExistence type="predicted"/>